<organism evidence="2 3">
    <name type="scientific">Candidatus Woesebacteria bacterium RIFCSPHIGHO2_02_FULL_39_13</name>
    <dbReference type="NCBI Taxonomy" id="1802505"/>
    <lineage>
        <taxon>Bacteria</taxon>
        <taxon>Candidatus Woeseibacteriota</taxon>
    </lineage>
</organism>
<accession>A0A1F7Z264</accession>
<feature type="transmembrane region" description="Helical" evidence="1">
    <location>
        <begin position="54"/>
        <end position="76"/>
    </location>
</feature>
<protein>
    <submittedName>
        <fullName evidence="2">Uncharacterized protein</fullName>
    </submittedName>
</protein>
<gene>
    <name evidence="2" type="ORF">A3D01_01440</name>
</gene>
<evidence type="ECO:0000256" key="1">
    <source>
        <dbReference type="SAM" id="Phobius"/>
    </source>
</evidence>
<comment type="caution">
    <text evidence="2">The sequence shown here is derived from an EMBL/GenBank/DDBJ whole genome shotgun (WGS) entry which is preliminary data.</text>
</comment>
<name>A0A1F7Z264_9BACT</name>
<evidence type="ECO:0000313" key="3">
    <source>
        <dbReference type="Proteomes" id="UP000177169"/>
    </source>
</evidence>
<dbReference type="AlphaFoldDB" id="A0A1F7Z264"/>
<proteinExistence type="predicted"/>
<keyword evidence="1" id="KW-1133">Transmembrane helix</keyword>
<keyword evidence="1" id="KW-0812">Transmembrane</keyword>
<dbReference type="STRING" id="1802505.A3D01_01440"/>
<dbReference type="Proteomes" id="UP000177169">
    <property type="component" value="Unassembled WGS sequence"/>
</dbReference>
<reference evidence="2 3" key="1">
    <citation type="journal article" date="2016" name="Nat. Commun.">
        <title>Thousands of microbial genomes shed light on interconnected biogeochemical processes in an aquifer system.</title>
        <authorList>
            <person name="Anantharaman K."/>
            <person name="Brown C.T."/>
            <person name="Hug L.A."/>
            <person name="Sharon I."/>
            <person name="Castelle C.J."/>
            <person name="Probst A.J."/>
            <person name="Thomas B.C."/>
            <person name="Singh A."/>
            <person name="Wilkins M.J."/>
            <person name="Karaoz U."/>
            <person name="Brodie E.L."/>
            <person name="Williams K.H."/>
            <person name="Hubbard S.S."/>
            <person name="Banfield J.F."/>
        </authorList>
    </citation>
    <scope>NUCLEOTIDE SEQUENCE [LARGE SCALE GENOMIC DNA]</scope>
</reference>
<evidence type="ECO:0000313" key="2">
    <source>
        <dbReference type="EMBL" id="OGM33601.1"/>
    </source>
</evidence>
<keyword evidence="1" id="KW-0472">Membrane</keyword>
<dbReference type="EMBL" id="MGGR01000016">
    <property type="protein sequence ID" value="OGM33601.1"/>
    <property type="molecule type" value="Genomic_DNA"/>
</dbReference>
<sequence length="83" mass="8898">MSKSVAVGILFGILLGIVLQFIYPKLLSLEVLFNSSLRQQTGVPQYPQYGSGSIFAVGFLTPLIFGIIGGLTGLIISKLTRKP</sequence>